<dbReference type="SMART" id="SM00612">
    <property type="entry name" value="Kelch"/>
    <property type="match status" value="6"/>
</dbReference>
<dbReference type="InterPro" id="IPR011043">
    <property type="entry name" value="Gal_Oxase/kelch_b-propeller"/>
</dbReference>
<name>A0A3M6US91_POCDA</name>
<dbReference type="InterPro" id="IPR011333">
    <property type="entry name" value="SKP1/BTB/POZ_sf"/>
</dbReference>
<dbReference type="EMBL" id="RCHS01000828">
    <property type="protein sequence ID" value="RMX56536.1"/>
    <property type="molecule type" value="Genomic_DNA"/>
</dbReference>
<dbReference type="Gene3D" id="1.25.40.420">
    <property type="match status" value="1"/>
</dbReference>
<organism evidence="4 5">
    <name type="scientific">Pocillopora damicornis</name>
    <name type="common">Cauliflower coral</name>
    <name type="synonym">Millepora damicornis</name>
    <dbReference type="NCBI Taxonomy" id="46731"/>
    <lineage>
        <taxon>Eukaryota</taxon>
        <taxon>Metazoa</taxon>
        <taxon>Cnidaria</taxon>
        <taxon>Anthozoa</taxon>
        <taxon>Hexacorallia</taxon>
        <taxon>Scleractinia</taxon>
        <taxon>Astrocoeniina</taxon>
        <taxon>Pocilloporidae</taxon>
        <taxon>Pocillopora</taxon>
    </lineage>
</organism>
<dbReference type="FunFam" id="1.25.40.420:FF:000001">
    <property type="entry name" value="Kelch-like family member 12"/>
    <property type="match status" value="1"/>
</dbReference>
<dbReference type="Gene3D" id="3.30.710.10">
    <property type="entry name" value="Potassium Channel Kv1.1, Chain A"/>
    <property type="match status" value="1"/>
</dbReference>
<dbReference type="Pfam" id="PF01344">
    <property type="entry name" value="Kelch_1"/>
    <property type="match status" value="2"/>
</dbReference>
<evidence type="ECO:0000313" key="5">
    <source>
        <dbReference type="Proteomes" id="UP000275408"/>
    </source>
</evidence>
<dbReference type="SUPFAM" id="SSF50965">
    <property type="entry name" value="Galactose oxidase, central domain"/>
    <property type="match status" value="1"/>
</dbReference>
<dbReference type="InterPro" id="IPR015915">
    <property type="entry name" value="Kelch-typ_b-propeller"/>
</dbReference>
<comment type="caution">
    <text evidence="4">The sequence shown here is derived from an EMBL/GenBank/DDBJ whole genome shotgun (WGS) entry which is preliminary data.</text>
</comment>
<dbReference type="OrthoDB" id="45365at2759"/>
<gene>
    <name evidence="4" type="ORF">pdam_00007214</name>
</gene>
<keyword evidence="5" id="KW-1185">Reference proteome</keyword>
<evidence type="ECO:0000313" key="4">
    <source>
        <dbReference type="EMBL" id="RMX56536.1"/>
    </source>
</evidence>
<dbReference type="Pfam" id="PF24681">
    <property type="entry name" value="Kelch_KLHDC2_KLHL20_DRC7"/>
    <property type="match status" value="1"/>
</dbReference>
<dbReference type="InterPro" id="IPR017096">
    <property type="entry name" value="BTB-kelch_protein"/>
</dbReference>
<dbReference type="SUPFAM" id="SSF54695">
    <property type="entry name" value="POZ domain"/>
    <property type="match status" value="1"/>
</dbReference>
<dbReference type="InterPro" id="IPR000210">
    <property type="entry name" value="BTB/POZ_dom"/>
</dbReference>
<dbReference type="InterPro" id="IPR006652">
    <property type="entry name" value="Kelch_1"/>
</dbReference>
<dbReference type="PIRSF" id="PIRSF037037">
    <property type="entry name" value="Kelch-like_protein_gigaxonin"/>
    <property type="match status" value="1"/>
</dbReference>
<accession>A0A3M6US91</accession>
<proteinExistence type="predicted"/>
<sequence>MSSFRYLSSKNAALVLKGLESLLDLEELCDVILRTEDGFSISAHRNVLSVGSPYFRAMFLGQLKESRREDITLKGVTGEALRCIVRFVYTSSIDVNDANVDDVLSASDLFQMKEITTVCCQFLKEQLRPSNCLGIAAIAGGFSCEELWSEARKFAVKHFNEVIKCDEFKDLSLDAVKDLLSDENVCIRSEEDVYNAAVEWLTCFGDRLKYSSEILRCVRLPVLSPTFLSSQVMSNEWVINDPECKQMLDEALSYASSPSSEKRKHSSAVRMRPRVHSGFADVMVAIGGLHLGSPVASGEQYNMYTDEWSPIEDMPTLRYGVAVTQLHGQIYCLGGFESGKYLSTVEAYDPEENSWMIRPPMLVSRKYFGATSLGGKIFAFGGSNSHHRLKSVECFDPYENQWTFVSPMLCPRMYLAVGTLGGLVYAVGGHDGLSRLSSVECYDPQSDEWSYVAPLGKPRSVAGVAALGGLLYVIGGFDGNNYLRNVDVYDPETNSWTAACPLNEQRSATSVAVMKGRIFAIGGFNGQFLSSVEVYDPEINQWSYVNNSLKFSLWGCFHHWEEMSLGSWNCSNPFTLKIS</sequence>
<dbReference type="InterPro" id="IPR011705">
    <property type="entry name" value="BACK"/>
</dbReference>
<dbReference type="AlphaFoldDB" id="A0A3M6US91"/>
<protein>
    <recommendedName>
        <fullName evidence="3">BTB domain-containing protein</fullName>
    </recommendedName>
</protein>
<dbReference type="PROSITE" id="PS50097">
    <property type="entry name" value="BTB"/>
    <property type="match status" value="1"/>
</dbReference>
<dbReference type="SMART" id="SM00225">
    <property type="entry name" value="BTB"/>
    <property type="match status" value="1"/>
</dbReference>
<evidence type="ECO:0000259" key="3">
    <source>
        <dbReference type="PROSITE" id="PS50097"/>
    </source>
</evidence>
<reference evidence="4 5" key="1">
    <citation type="journal article" date="2018" name="Sci. Rep.">
        <title>Comparative analysis of the Pocillopora damicornis genome highlights role of immune system in coral evolution.</title>
        <authorList>
            <person name="Cunning R."/>
            <person name="Bay R.A."/>
            <person name="Gillette P."/>
            <person name="Baker A.C."/>
            <person name="Traylor-Knowles N."/>
        </authorList>
    </citation>
    <scope>NUCLEOTIDE SEQUENCE [LARGE SCALE GENOMIC DNA]</scope>
    <source>
        <strain evidence="4">RSMAS</strain>
        <tissue evidence="4">Whole animal</tissue>
    </source>
</reference>
<evidence type="ECO:0000256" key="2">
    <source>
        <dbReference type="ARBA" id="ARBA00022737"/>
    </source>
</evidence>
<feature type="domain" description="BTB" evidence="3">
    <location>
        <begin position="29"/>
        <end position="97"/>
    </location>
</feature>
<dbReference type="STRING" id="46731.A0A3M6US91"/>
<keyword evidence="2" id="KW-0677">Repeat</keyword>
<keyword evidence="1" id="KW-0880">Kelch repeat</keyword>
<dbReference type="PANTHER" id="PTHR45632:SF3">
    <property type="entry name" value="KELCH-LIKE PROTEIN 32"/>
    <property type="match status" value="1"/>
</dbReference>
<dbReference type="Proteomes" id="UP000275408">
    <property type="component" value="Unassembled WGS sequence"/>
</dbReference>
<dbReference type="Pfam" id="PF00651">
    <property type="entry name" value="BTB"/>
    <property type="match status" value="1"/>
</dbReference>
<dbReference type="PANTHER" id="PTHR45632">
    <property type="entry name" value="LD33804P"/>
    <property type="match status" value="1"/>
</dbReference>
<dbReference type="Gene3D" id="2.120.10.80">
    <property type="entry name" value="Kelch-type beta propeller"/>
    <property type="match status" value="1"/>
</dbReference>
<dbReference type="Pfam" id="PF07707">
    <property type="entry name" value="BACK"/>
    <property type="match status" value="1"/>
</dbReference>
<dbReference type="SMART" id="SM00875">
    <property type="entry name" value="BACK"/>
    <property type="match status" value="1"/>
</dbReference>
<evidence type="ECO:0000256" key="1">
    <source>
        <dbReference type="ARBA" id="ARBA00022441"/>
    </source>
</evidence>